<evidence type="ECO:0000256" key="1">
    <source>
        <dbReference type="ARBA" id="ARBA00013169"/>
    </source>
</evidence>
<dbReference type="AlphaFoldDB" id="A0A1F7YYP5"/>
<dbReference type="InterPro" id="IPR002300">
    <property type="entry name" value="aa-tRNA-synth_Ia"/>
</dbReference>
<sequence length="697" mass="80544">MDKVYNHSEYEEKIYKKWESSGAFSPIVNKKKKPFTIIMPPPNANDPLHIGHARFVAIEDILARYHRMQGEPTLWLPGTDHAGIETQYVFEKKLREKGKSRFDYDRDTLYKMIWDYVQQNSDTSISQMKRLGASADWSRLKFTLDPDIVKVIYGTFKKLYDEGLIYRGERIVNYCTRCGTSFSELEVNHVERDDELYYLDYGTLTIATTRPEPIFADVAVAVHPKDKRYKHLIGKKAIIPIINREIPIITDAVVDPSYGAGAVKVSPGHDKVDFEIAQRHKLPILKAIDVDGRMINVPEKYAGLYVNQAREAVVADLTETGLIKKTEKIHHTIGVCYRDKSVIEPMVSKQWFLEVKPLTKAALAAVKTRRVRITSQKFEKIAVHWLKNLKDWNISRQIVWGIRIPAWRCEKCLNWEITSGLEPLECTKCGHTKLTQDKDTFDTWFSSGQWPFATLQTTKKGDFDYFYPTSVMNTAYDILPFWVIKMVMLGLYATGEVPFKEILFHGLVRDREGQKISKSKGNVINPIKMAEKYGADALRMGIVWGALVDNDISLSEDNIRGQRNFANKLWNIARFVLSNETKIRNSKHEIRTRPRVTNLDDKWILAELKKSQKKITKLLDKYRLNEAAEELYNFIWKKFADSYLEKTKSRREDAQAVLEYVLYCSLVIAHPFMPFVTEAIYQETGKDGLLINAPWIN</sequence>
<evidence type="ECO:0000256" key="7">
    <source>
        <dbReference type="ARBA" id="ARBA00023146"/>
    </source>
</evidence>
<dbReference type="SUPFAM" id="SSF52374">
    <property type="entry name" value="Nucleotidylyl transferase"/>
    <property type="match status" value="1"/>
</dbReference>
<dbReference type="PRINTS" id="PR00986">
    <property type="entry name" value="TRNASYNTHVAL"/>
</dbReference>
<evidence type="ECO:0000256" key="6">
    <source>
        <dbReference type="ARBA" id="ARBA00022917"/>
    </source>
</evidence>
<evidence type="ECO:0000313" key="13">
    <source>
        <dbReference type="EMBL" id="OGM31848.1"/>
    </source>
</evidence>
<evidence type="ECO:0000256" key="5">
    <source>
        <dbReference type="ARBA" id="ARBA00022840"/>
    </source>
</evidence>
<keyword evidence="3 10" id="KW-0436">Ligase</keyword>
<dbReference type="GO" id="GO:0002161">
    <property type="term" value="F:aminoacyl-tRNA deacylase activity"/>
    <property type="evidence" value="ECO:0007669"/>
    <property type="project" value="InterPro"/>
</dbReference>
<keyword evidence="4 10" id="KW-0547">Nucleotide-binding</keyword>
<dbReference type="Gene3D" id="3.40.50.620">
    <property type="entry name" value="HUPs"/>
    <property type="match status" value="2"/>
</dbReference>
<dbReference type="Proteomes" id="UP000178870">
    <property type="component" value="Unassembled WGS sequence"/>
</dbReference>
<evidence type="ECO:0000256" key="4">
    <source>
        <dbReference type="ARBA" id="ARBA00022741"/>
    </source>
</evidence>
<comment type="caution">
    <text evidence="13">The sequence shown here is derived from an EMBL/GenBank/DDBJ whole genome shotgun (WGS) entry which is preliminary data.</text>
</comment>
<dbReference type="SUPFAM" id="SSF50677">
    <property type="entry name" value="ValRS/IleRS/LeuRS editing domain"/>
    <property type="match status" value="1"/>
</dbReference>
<dbReference type="InterPro" id="IPR014729">
    <property type="entry name" value="Rossmann-like_a/b/a_fold"/>
</dbReference>
<evidence type="ECO:0000256" key="8">
    <source>
        <dbReference type="ARBA" id="ARBA00047552"/>
    </source>
</evidence>
<dbReference type="NCBIfam" id="TIGR00422">
    <property type="entry name" value="valS"/>
    <property type="match status" value="1"/>
</dbReference>
<evidence type="ECO:0000256" key="3">
    <source>
        <dbReference type="ARBA" id="ARBA00022598"/>
    </source>
</evidence>
<evidence type="ECO:0000313" key="14">
    <source>
        <dbReference type="Proteomes" id="UP000178870"/>
    </source>
</evidence>
<organism evidence="13 14">
    <name type="scientific">Candidatus Woesebacteria bacterium RIFCSPHIGHO2_01_FULL_44_21</name>
    <dbReference type="NCBI Taxonomy" id="1802503"/>
    <lineage>
        <taxon>Bacteria</taxon>
        <taxon>Candidatus Woeseibacteriota</taxon>
    </lineage>
</organism>
<dbReference type="GO" id="GO:0006438">
    <property type="term" value="P:valyl-tRNA aminoacylation"/>
    <property type="evidence" value="ECO:0007669"/>
    <property type="project" value="UniProtKB-UniRule"/>
</dbReference>
<gene>
    <name evidence="13" type="ORF">A2803_01015</name>
</gene>
<keyword evidence="5 10" id="KW-0067">ATP-binding</keyword>
<comment type="catalytic activity">
    <reaction evidence="8">
        <text>tRNA(Val) + L-valine + ATP = L-valyl-tRNA(Val) + AMP + diphosphate</text>
        <dbReference type="Rhea" id="RHEA:10704"/>
        <dbReference type="Rhea" id="RHEA-COMP:9672"/>
        <dbReference type="Rhea" id="RHEA-COMP:9708"/>
        <dbReference type="ChEBI" id="CHEBI:30616"/>
        <dbReference type="ChEBI" id="CHEBI:33019"/>
        <dbReference type="ChEBI" id="CHEBI:57762"/>
        <dbReference type="ChEBI" id="CHEBI:78442"/>
        <dbReference type="ChEBI" id="CHEBI:78537"/>
        <dbReference type="ChEBI" id="CHEBI:456215"/>
        <dbReference type="EC" id="6.1.1.9"/>
    </reaction>
</comment>
<dbReference type="SUPFAM" id="SSF47323">
    <property type="entry name" value="Anticodon-binding domain of a subclass of class I aminoacyl-tRNA synthetases"/>
    <property type="match status" value="1"/>
</dbReference>
<dbReference type="InterPro" id="IPR033705">
    <property type="entry name" value="Anticodon_Ia_Val"/>
</dbReference>
<reference evidence="13 14" key="1">
    <citation type="journal article" date="2016" name="Nat. Commun.">
        <title>Thousands of microbial genomes shed light on interconnected biogeochemical processes in an aquifer system.</title>
        <authorList>
            <person name="Anantharaman K."/>
            <person name="Brown C.T."/>
            <person name="Hug L.A."/>
            <person name="Sharon I."/>
            <person name="Castelle C.J."/>
            <person name="Probst A.J."/>
            <person name="Thomas B.C."/>
            <person name="Singh A."/>
            <person name="Wilkins M.J."/>
            <person name="Karaoz U."/>
            <person name="Brodie E.L."/>
            <person name="Williams K.H."/>
            <person name="Hubbard S.S."/>
            <person name="Banfield J.F."/>
        </authorList>
    </citation>
    <scope>NUCLEOTIDE SEQUENCE [LARGE SCALE GENOMIC DNA]</scope>
</reference>
<dbReference type="EMBL" id="MGGP01000020">
    <property type="protein sequence ID" value="OGM31848.1"/>
    <property type="molecule type" value="Genomic_DNA"/>
</dbReference>
<evidence type="ECO:0000256" key="10">
    <source>
        <dbReference type="RuleBase" id="RU363035"/>
    </source>
</evidence>
<dbReference type="InterPro" id="IPR009008">
    <property type="entry name" value="Val/Leu/Ile-tRNA-synth_edit"/>
</dbReference>
<dbReference type="PANTHER" id="PTHR11946">
    <property type="entry name" value="VALYL-TRNA SYNTHETASES"/>
    <property type="match status" value="1"/>
</dbReference>
<dbReference type="GO" id="GO:0005524">
    <property type="term" value="F:ATP binding"/>
    <property type="evidence" value="ECO:0007669"/>
    <property type="project" value="UniProtKB-KW"/>
</dbReference>
<evidence type="ECO:0000259" key="12">
    <source>
        <dbReference type="Pfam" id="PF08264"/>
    </source>
</evidence>
<dbReference type="GO" id="GO:0004832">
    <property type="term" value="F:valine-tRNA ligase activity"/>
    <property type="evidence" value="ECO:0007669"/>
    <property type="project" value="UniProtKB-UniRule"/>
</dbReference>
<dbReference type="CDD" id="cd00817">
    <property type="entry name" value="ValRS_core"/>
    <property type="match status" value="1"/>
</dbReference>
<dbReference type="InterPro" id="IPR013155">
    <property type="entry name" value="M/V/L/I-tRNA-synth_anticd-bd"/>
</dbReference>
<dbReference type="Pfam" id="PF08264">
    <property type="entry name" value="Anticodon_1"/>
    <property type="match status" value="1"/>
</dbReference>
<comment type="similarity">
    <text evidence="10">Belongs to the class-I aminoacyl-tRNA synthetase family.</text>
</comment>
<evidence type="ECO:0000256" key="2">
    <source>
        <dbReference type="ARBA" id="ARBA00022490"/>
    </source>
</evidence>
<evidence type="ECO:0000259" key="11">
    <source>
        <dbReference type="Pfam" id="PF00133"/>
    </source>
</evidence>
<dbReference type="NCBIfam" id="NF004349">
    <property type="entry name" value="PRK05729.1"/>
    <property type="match status" value="1"/>
</dbReference>
<feature type="domain" description="Aminoacyl-tRNA synthetase class Ia" evidence="11">
    <location>
        <begin position="13"/>
        <end position="554"/>
    </location>
</feature>
<dbReference type="CDD" id="cd07962">
    <property type="entry name" value="Anticodon_Ia_Val"/>
    <property type="match status" value="1"/>
</dbReference>
<dbReference type="Gene3D" id="1.10.730.10">
    <property type="entry name" value="Isoleucyl-tRNA Synthetase, Domain 1"/>
    <property type="match status" value="1"/>
</dbReference>
<keyword evidence="2" id="KW-0963">Cytoplasm</keyword>
<dbReference type="EC" id="6.1.1.9" evidence="1 9"/>
<dbReference type="GO" id="GO:0005829">
    <property type="term" value="C:cytosol"/>
    <property type="evidence" value="ECO:0007669"/>
    <property type="project" value="TreeGrafter"/>
</dbReference>
<feature type="domain" description="Methionyl/Valyl/Leucyl/Isoleucyl-tRNA synthetase anticodon-binding" evidence="12">
    <location>
        <begin position="601"/>
        <end position="695"/>
    </location>
</feature>
<dbReference type="InterPro" id="IPR001412">
    <property type="entry name" value="aa-tRNA-synth_I_CS"/>
</dbReference>
<proteinExistence type="inferred from homology"/>
<name>A0A1F7YYP5_9BACT</name>
<keyword evidence="7 10" id="KW-0030">Aminoacyl-tRNA synthetase</keyword>
<dbReference type="InterPro" id="IPR002303">
    <property type="entry name" value="Valyl-tRNA_ligase"/>
</dbReference>
<dbReference type="PROSITE" id="PS00178">
    <property type="entry name" value="AA_TRNA_LIGASE_I"/>
    <property type="match status" value="1"/>
</dbReference>
<protein>
    <recommendedName>
        <fullName evidence="1 9">Valine--tRNA ligase</fullName>
        <ecNumber evidence="1 9">6.1.1.9</ecNumber>
    </recommendedName>
</protein>
<dbReference type="PANTHER" id="PTHR11946:SF93">
    <property type="entry name" value="VALINE--TRNA LIGASE, CHLOROPLASTIC_MITOCHONDRIAL 2"/>
    <property type="match status" value="1"/>
</dbReference>
<dbReference type="Pfam" id="PF00133">
    <property type="entry name" value="tRNA-synt_1"/>
    <property type="match status" value="1"/>
</dbReference>
<dbReference type="InterPro" id="IPR009080">
    <property type="entry name" value="tRNAsynth_Ia_anticodon-bd"/>
</dbReference>
<evidence type="ECO:0000256" key="9">
    <source>
        <dbReference type="NCBIfam" id="TIGR00422"/>
    </source>
</evidence>
<keyword evidence="6 10" id="KW-0648">Protein biosynthesis</keyword>
<accession>A0A1F7YYP5</accession>